<evidence type="ECO:0000313" key="2">
    <source>
        <dbReference type="Proteomes" id="UP001597468"/>
    </source>
</evidence>
<comment type="caution">
    <text evidence="1">The sequence shown here is derived from an EMBL/GenBank/DDBJ whole genome shotgun (WGS) entry which is preliminary data.</text>
</comment>
<dbReference type="RefSeq" id="WP_380747429.1">
    <property type="nucleotide sequence ID" value="NZ_JBHULT010000005.1"/>
</dbReference>
<accession>A0ABW5ISP9</accession>
<protein>
    <submittedName>
        <fullName evidence="1">Uncharacterized protein</fullName>
    </submittedName>
</protein>
<dbReference type="Proteomes" id="UP001597468">
    <property type="component" value="Unassembled WGS sequence"/>
</dbReference>
<sequence length="75" mass="8740">MENIEPNRDELIRGIKEILSKNRCSLSVEDEKLLSQTISYLEKSKDPEKSLDLATTAKVFELLLRFFLDNSDNFF</sequence>
<name>A0ABW5ISP9_9FLAO</name>
<dbReference type="EMBL" id="JBHULT010000005">
    <property type="protein sequence ID" value="MFD2516383.1"/>
    <property type="molecule type" value="Genomic_DNA"/>
</dbReference>
<reference evidence="2" key="1">
    <citation type="journal article" date="2019" name="Int. J. Syst. Evol. Microbiol.">
        <title>The Global Catalogue of Microorganisms (GCM) 10K type strain sequencing project: providing services to taxonomists for standard genome sequencing and annotation.</title>
        <authorList>
            <consortium name="The Broad Institute Genomics Platform"/>
            <consortium name="The Broad Institute Genome Sequencing Center for Infectious Disease"/>
            <person name="Wu L."/>
            <person name="Ma J."/>
        </authorList>
    </citation>
    <scope>NUCLEOTIDE SEQUENCE [LARGE SCALE GENOMIC DNA]</scope>
    <source>
        <strain evidence="2">KCTC 42585</strain>
    </source>
</reference>
<gene>
    <name evidence="1" type="ORF">ACFSTG_00605</name>
</gene>
<keyword evidence="2" id="KW-1185">Reference proteome</keyword>
<evidence type="ECO:0000313" key="1">
    <source>
        <dbReference type="EMBL" id="MFD2516383.1"/>
    </source>
</evidence>
<organism evidence="1 2">
    <name type="scientific">Salinimicrobium flavum</name>
    <dbReference type="NCBI Taxonomy" id="1737065"/>
    <lineage>
        <taxon>Bacteria</taxon>
        <taxon>Pseudomonadati</taxon>
        <taxon>Bacteroidota</taxon>
        <taxon>Flavobacteriia</taxon>
        <taxon>Flavobacteriales</taxon>
        <taxon>Flavobacteriaceae</taxon>
        <taxon>Salinimicrobium</taxon>
    </lineage>
</organism>
<proteinExistence type="predicted"/>